<dbReference type="InterPro" id="IPR027417">
    <property type="entry name" value="P-loop_NTPase"/>
</dbReference>
<gene>
    <name evidence="6" type="ORF">I6H43_19255</name>
</gene>
<dbReference type="EMBL" id="CP066092">
    <property type="protein sequence ID" value="QQB19619.1"/>
    <property type="molecule type" value="Genomic_DNA"/>
</dbReference>
<proteinExistence type="predicted"/>
<dbReference type="InterPro" id="IPR000212">
    <property type="entry name" value="DNA_helicase_UvrD/REP"/>
</dbReference>
<keyword evidence="7" id="KW-1185">Reference proteome</keyword>
<organism evidence="6 7">
    <name type="scientific">Aeromonas jandaei</name>
    <dbReference type="NCBI Taxonomy" id="650"/>
    <lineage>
        <taxon>Bacteria</taxon>
        <taxon>Pseudomonadati</taxon>
        <taxon>Pseudomonadota</taxon>
        <taxon>Gammaproteobacteria</taxon>
        <taxon>Aeromonadales</taxon>
        <taxon>Aeromonadaceae</taxon>
        <taxon>Aeromonas</taxon>
    </lineage>
</organism>
<dbReference type="InterPro" id="IPR014016">
    <property type="entry name" value="UvrD-like_ATP-bd"/>
</dbReference>
<dbReference type="GeneID" id="69553459"/>
<dbReference type="Pfam" id="PF00580">
    <property type="entry name" value="UvrD-helicase"/>
    <property type="match status" value="1"/>
</dbReference>
<name>A0A7T4A940_AERJA</name>
<dbReference type="Gene3D" id="3.40.50.300">
    <property type="entry name" value="P-loop containing nucleotide triphosphate hydrolases"/>
    <property type="match status" value="2"/>
</dbReference>
<protein>
    <submittedName>
        <fullName evidence="6">UvrD-helicase domain-containing protein</fullName>
    </submittedName>
</protein>
<dbReference type="PANTHER" id="PTHR11070">
    <property type="entry name" value="UVRD / RECB / PCRA DNA HELICASE FAMILY MEMBER"/>
    <property type="match status" value="1"/>
</dbReference>
<dbReference type="Proteomes" id="UP000595481">
    <property type="component" value="Chromosome"/>
</dbReference>
<reference evidence="6 7" key="1">
    <citation type="submission" date="2020-12" db="EMBL/GenBank/DDBJ databases">
        <title>FDA dAtabase for Regulatory Grade micrObial Sequences (FDA-ARGOS): Supporting development and validation of Infectious Disease Dx tests.</title>
        <authorList>
            <person name="Sproer C."/>
            <person name="Gronow S."/>
            <person name="Severitt S."/>
            <person name="Schroder I."/>
            <person name="Tallon L."/>
            <person name="Sadzewicz L."/>
            <person name="Zhao X."/>
            <person name="Boylan J."/>
            <person name="Ott S."/>
            <person name="Bowen H."/>
            <person name="Vavikolanu K."/>
            <person name="Mehta A."/>
            <person name="Aluvathingal J."/>
            <person name="Nadendla S."/>
            <person name="Lowell S."/>
            <person name="Myers T."/>
            <person name="Yan Y."/>
            <person name="Sichtig H."/>
        </authorList>
    </citation>
    <scope>NUCLEOTIDE SEQUENCE [LARGE SCALE GENOMIC DNA]</scope>
    <source>
        <strain evidence="6 7">FDAARGOS_986</strain>
    </source>
</reference>
<evidence type="ECO:0000256" key="1">
    <source>
        <dbReference type="ARBA" id="ARBA00022741"/>
    </source>
</evidence>
<keyword evidence="1" id="KW-0547">Nucleotide-binding</keyword>
<evidence type="ECO:0000256" key="2">
    <source>
        <dbReference type="ARBA" id="ARBA00022801"/>
    </source>
</evidence>
<evidence type="ECO:0000313" key="6">
    <source>
        <dbReference type="EMBL" id="QQB19619.1"/>
    </source>
</evidence>
<feature type="domain" description="UvrD-like helicase ATP-binding" evidence="5">
    <location>
        <begin position="271"/>
        <end position="545"/>
    </location>
</feature>
<sequence>MYLAITQGMAEWLLPKTSLINSICESFVKTDTQHQKSFTISEGPIRISFSSKDDMISMWHEDYLIGNGDESVGLIKIHGDMSLQNYQSFSRESLERAIYIINQRLQGLLIDGAFYHRKHAENIHTLIAGRGSEARQYSLSYYDSIDDGEYDIKRNILIIGPSDSFKSLVTSTEKHKGIIASLTNKANQLISSPFQETPKLDDLIALKDKIKLFFTEPRKHDFSDIEVKTSSHVINDEAIYKTLNNSYESWMDESSQLTDTQRRILNSEALDCYPIRIIGPGGSGKTLLMQLLAVHKLYTKHKAGHTPNILYVVHSDKMRSKVINRFETLLVDNQELMANIVVTTLSEYSRKKLDLDIQSILDPDATDAKKFQLEQVEAALKDVSNAQNTVVENSPFLSSIFNNSNLVKVFSVMVLAEISIAIKGHGLEDSKRRYVESDRSFSRLHGVLNASERDFIFSVFENYHNNVFETYNVLDPDDLAISLYGSLKTPIWRMKRKNEGFDYVFVDEAQLFNENERRLFSLLSKQTNSHIPIALALDEAQSFYGQNSSGFATLGILDISNERLESIHRSSKDIAKLAFFIIQRSTNLFSSDFPDFTQINEFRENNRCHKPKIEKEGNESPSFERFLVRKIRELRRENIRQIAVICHLESYWDDIEKALSNTDLPLQILRERGEKIRSEQPTVVLCRPAQVGGQEFDAVIIIGLEKGALSLSDNPALSSAIEQQMIREAYLSVTRAKQNVIFAIPKLATENDILSDAVSAGLLDK</sequence>
<dbReference type="SUPFAM" id="SSF52540">
    <property type="entry name" value="P-loop containing nucleoside triphosphate hydrolases"/>
    <property type="match status" value="1"/>
</dbReference>
<dbReference type="RefSeq" id="WP_082035514.1">
    <property type="nucleotide sequence ID" value="NZ_CAWMFX010000051.1"/>
</dbReference>
<keyword evidence="3" id="KW-0347">Helicase</keyword>
<evidence type="ECO:0000256" key="3">
    <source>
        <dbReference type="ARBA" id="ARBA00022806"/>
    </source>
</evidence>
<evidence type="ECO:0000313" key="7">
    <source>
        <dbReference type="Proteomes" id="UP000595481"/>
    </source>
</evidence>
<evidence type="ECO:0000259" key="5">
    <source>
        <dbReference type="Pfam" id="PF00580"/>
    </source>
</evidence>
<evidence type="ECO:0000256" key="4">
    <source>
        <dbReference type="ARBA" id="ARBA00022840"/>
    </source>
</evidence>
<keyword evidence="2" id="KW-0378">Hydrolase</keyword>
<keyword evidence="4" id="KW-0067">ATP-binding</keyword>
<accession>A0A7T4A940</accession>